<dbReference type="Pfam" id="PF02308">
    <property type="entry name" value="MgtC"/>
    <property type="match status" value="1"/>
</dbReference>
<name>A0A2H1JUI8_9MICO</name>
<accession>A0A2H1JUI8</accession>
<dbReference type="EMBL" id="FXZC01000005">
    <property type="protein sequence ID" value="SMX91131.1"/>
    <property type="molecule type" value="Genomic_DNA"/>
</dbReference>
<keyword evidence="6 7" id="KW-0472">Membrane</keyword>
<evidence type="ECO:0000313" key="10">
    <source>
        <dbReference type="Proteomes" id="UP000234333"/>
    </source>
</evidence>
<feature type="transmembrane region" description="Helical" evidence="7">
    <location>
        <begin position="48"/>
        <end position="70"/>
    </location>
</feature>
<protein>
    <submittedName>
        <fullName evidence="9">Putative Mg2+ transporter-C (MgtC) family protein</fullName>
    </submittedName>
</protein>
<dbReference type="InterPro" id="IPR003416">
    <property type="entry name" value="MgtC/SapB/SrpB/YhiD_fam"/>
</dbReference>
<dbReference type="AlphaFoldDB" id="A0A2H1JUI8"/>
<evidence type="ECO:0000313" key="9">
    <source>
        <dbReference type="EMBL" id="SMX91131.1"/>
    </source>
</evidence>
<evidence type="ECO:0000256" key="5">
    <source>
        <dbReference type="ARBA" id="ARBA00022989"/>
    </source>
</evidence>
<organism evidence="9 10">
    <name type="scientific">Brevibacterium casei CIP 102111</name>
    <dbReference type="NCBI Taxonomy" id="1255625"/>
    <lineage>
        <taxon>Bacteria</taxon>
        <taxon>Bacillati</taxon>
        <taxon>Actinomycetota</taxon>
        <taxon>Actinomycetes</taxon>
        <taxon>Micrococcales</taxon>
        <taxon>Brevibacteriaceae</taxon>
        <taxon>Brevibacterium</taxon>
    </lineage>
</organism>
<evidence type="ECO:0000256" key="6">
    <source>
        <dbReference type="ARBA" id="ARBA00023136"/>
    </source>
</evidence>
<proteinExistence type="inferred from homology"/>
<feature type="transmembrane region" description="Helical" evidence="7">
    <location>
        <begin position="20"/>
        <end position="36"/>
    </location>
</feature>
<evidence type="ECO:0000256" key="4">
    <source>
        <dbReference type="ARBA" id="ARBA00022692"/>
    </source>
</evidence>
<keyword evidence="5 7" id="KW-1133">Transmembrane helix</keyword>
<comment type="similarity">
    <text evidence="2">Belongs to the MgtC/SapB family.</text>
</comment>
<sequence>MSSIMGSYTDFLGPTALTEAVLLLASFVLCSLIGFERQFRQKSAGYRTHVLVGIGTCAFTLVSAYGFSGVLDSDVQLDPSRIAAQIVSGIGFLGAGVIFKGRNMVRGLTTAATIWVAAAVGMACGAGMLGLATMLTALHLLTLFVVAPLIRRIPDSDHGKLLRIVYRDGGGILREILAVASSMGFKNTILDSQRFEDEDGVTMVRIDVRFDGKRPLHMLIPMIMELDGVDKVSMREDRVHSVDSDGDPF</sequence>
<dbReference type="PRINTS" id="PR01837">
    <property type="entry name" value="MGTCSAPBPROT"/>
</dbReference>
<comment type="subcellular location">
    <subcellularLocation>
        <location evidence="1">Cell membrane</location>
        <topology evidence="1">Multi-pass membrane protein</topology>
    </subcellularLocation>
</comment>
<feature type="domain" description="MgtC/SapB/SrpB/YhiD N-terminal" evidence="8">
    <location>
        <begin position="23"/>
        <end position="149"/>
    </location>
</feature>
<keyword evidence="3" id="KW-1003">Cell membrane</keyword>
<dbReference type="PANTHER" id="PTHR33778:SF1">
    <property type="entry name" value="MAGNESIUM TRANSPORTER YHID-RELATED"/>
    <property type="match status" value="1"/>
</dbReference>
<feature type="transmembrane region" description="Helical" evidence="7">
    <location>
        <begin position="111"/>
        <end position="131"/>
    </location>
</feature>
<evidence type="ECO:0000259" key="8">
    <source>
        <dbReference type="Pfam" id="PF02308"/>
    </source>
</evidence>
<evidence type="ECO:0000256" key="7">
    <source>
        <dbReference type="SAM" id="Phobius"/>
    </source>
</evidence>
<dbReference type="GO" id="GO:0005886">
    <property type="term" value="C:plasma membrane"/>
    <property type="evidence" value="ECO:0007669"/>
    <property type="project" value="UniProtKB-SubCell"/>
</dbReference>
<reference evidence="9 10" key="1">
    <citation type="submission" date="2017-03" db="EMBL/GenBank/DDBJ databases">
        <authorList>
            <person name="Afonso C.L."/>
            <person name="Miller P.J."/>
            <person name="Scott M.A."/>
            <person name="Spackman E."/>
            <person name="Goraichik I."/>
            <person name="Dimitrov K.M."/>
            <person name="Suarez D.L."/>
            <person name="Swayne D.E."/>
        </authorList>
    </citation>
    <scope>NUCLEOTIDE SEQUENCE [LARGE SCALE GENOMIC DNA]</scope>
    <source>
        <strain evidence="9 10">CIP 102111</strain>
    </source>
</reference>
<keyword evidence="4 7" id="KW-0812">Transmembrane</keyword>
<feature type="transmembrane region" description="Helical" evidence="7">
    <location>
        <begin position="82"/>
        <end position="99"/>
    </location>
</feature>
<dbReference type="PANTHER" id="PTHR33778">
    <property type="entry name" value="PROTEIN MGTC"/>
    <property type="match status" value="1"/>
</dbReference>
<evidence type="ECO:0000256" key="2">
    <source>
        <dbReference type="ARBA" id="ARBA00009298"/>
    </source>
</evidence>
<dbReference type="InterPro" id="IPR049177">
    <property type="entry name" value="MgtC_SapB_SrpB_YhiD_N"/>
</dbReference>
<evidence type="ECO:0000256" key="1">
    <source>
        <dbReference type="ARBA" id="ARBA00004651"/>
    </source>
</evidence>
<dbReference type="Proteomes" id="UP000234333">
    <property type="component" value="Unassembled WGS sequence"/>
</dbReference>
<evidence type="ECO:0000256" key="3">
    <source>
        <dbReference type="ARBA" id="ARBA00022475"/>
    </source>
</evidence>
<gene>
    <name evidence="9" type="ORF">BC102111_02592</name>
</gene>